<evidence type="ECO:0000256" key="6">
    <source>
        <dbReference type="SAM" id="Phobius"/>
    </source>
</evidence>
<dbReference type="OrthoDB" id="2018619at2759"/>
<comment type="subcellular location">
    <subcellularLocation>
        <location evidence="1">Membrane</location>
        <topology evidence="1">Multi-pass membrane protein</topology>
    </subcellularLocation>
</comment>
<feature type="transmembrane region" description="Helical" evidence="6">
    <location>
        <begin position="73"/>
        <end position="93"/>
    </location>
</feature>
<keyword evidence="4 6" id="KW-1133">Transmembrane helix</keyword>
<dbReference type="Pfam" id="PF02133">
    <property type="entry name" value="Transp_cyt_pur"/>
    <property type="match status" value="1"/>
</dbReference>
<dbReference type="GO" id="GO:0015205">
    <property type="term" value="F:nucleobase transmembrane transporter activity"/>
    <property type="evidence" value="ECO:0007669"/>
    <property type="project" value="TreeGrafter"/>
</dbReference>
<protein>
    <recommendedName>
        <fullName evidence="9">Allantoin permease</fullName>
    </recommendedName>
</protein>
<evidence type="ECO:0000313" key="7">
    <source>
        <dbReference type="EMBL" id="EPS95631.1"/>
    </source>
</evidence>
<feature type="transmembrane region" description="Helical" evidence="6">
    <location>
        <begin position="481"/>
        <end position="500"/>
    </location>
</feature>
<dbReference type="PANTHER" id="PTHR30618:SF4">
    <property type="entry name" value="ALLANTOIN PERMEASE"/>
    <property type="match status" value="1"/>
</dbReference>
<feature type="transmembrane region" description="Helical" evidence="6">
    <location>
        <begin position="402"/>
        <end position="421"/>
    </location>
</feature>
<evidence type="ECO:0000256" key="1">
    <source>
        <dbReference type="ARBA" id="ARBA00004141"/>
    </source>
</evidence>
<evidence type="ECO:0000256" key="3">
    <source>
        <dbReference type="ARBA" id="ARBA00022692"/>
    </source>
</evidence>
<feature type="transmembrane region" description="Helical" evidence="6">
    <location>
        <begin position="241"/>
        <end position="261"/>
    </location>
</feature>
<dbReference type="InterPro" id="IPR045225">
    <property type="entry name" value="Uracil/uridine/allantoin_perm"/>
</dbReference>
<dbReference type="HOGENOM" id="CLU_021555_2_0_1"/>
<comment type="similarity">
    <text evidence="2">Belongs to the purine-cytosine permease (2.A.39) family.</text>
</comment>
<dbReference type="CDD" id="cd11482">
    <property type="entry name" value="SLC-NCS1sbd_NRT1-like"/>
    <property type="match status" value="1"/>
</dbReference>
<dbReference type="Proteomes" id="UP000015241">
    <property type="component" value="Unassembled WGS sequence"/>
</dbReference>
<dbReference type="InterPro" id="IPR001248">
    <property type="entry name" value="Pur-cyt_permease"/>
</dbReference>
<dbReference type="eggNOG" id="KOG2466">
    <property type="taxonomic scope" value="Eukaryota"/>
</dbReference>
<keyword evidence="3 6" id="KW-0812">Transmembrane</keyword>
<proteinExistence type="inferred from homology"/>
<sequence length="564" mass="61811">MSLSWRRSIVQRLEVPHQEEGQANRWNNYDLKPVDVARRVWGARQFVDLWVLINMNIAGYQMGSSLVADGLNWWQAVICIAFGNILAAVFCTLNSTSGAYYHIGYPAIARIAFGMNGSYFAILNRILLSVVWFAVQAWSGGLCVLVCLRAIFPGHIDTIPNPFPMRLGMDGAQFMCYILFMLICVPLTYVQPHKLNLFLKISSAVVVINQLAMLIWALATMKGGLSGSVLNSGAVLDRSGLAWAICSGTMAQIGGIAAGILNDNDFTRLAKAPERRAIVAQAISFPVTAFLTALFGILITAATAERYGEALWNPPDLLLAAQKAGGPGSRALTFLCGAAWTISQLGVNIPGNLIAGGVDVAALWPKYINLRRGAYLVLGISVVANPWRLLSSSSVFLEVLSAYSVFLSPMTGLLVSQYYVIQKRYYNVPDLYIGDKRSIYWYTHGVNWRAFVAFFSGVVPCITGFIGSVSGRQVSAAAIHIYDLNYVVGFGISFVANWLLHHLFPVSAQREFVKRMEEAGTPRHIDGMVEFLEAGDLSDDYDGVDIIQDMADKESGSREETKVL</sequence>
<feature type="transmembrane region" description="Helical" evidence="6">
    <location>
        <begin position="197"/>
        <end position="221"/>
    </location>
</feature>
<dbReference type="GO" id="GO:0005886">
    <property type="term" value="C:plasma membrane"/>
    <property type="evidence" value="ECO:0007669"/>
    <property type="project" value="TreeGrafter"/>
</dbReference>
<gene>
    <name evidence="7" type="ORF">FOMPIDRAFT_93157</name>
</gene>
<dbReference type="Gene3D" id="1.10.4160.10">
    <property type="entry name" value="Hydantoin permease"/>
    <property type="match status" value="1"/>
</dbReference>
<feature type="transmembrane region" description="Helical" evidence="6">
    <location>
        <begin position="172"/>
        <end position="190"/>
    </location>
</feature>
<evidence type="ECO:0000256" key="2">
    <source>
        <dbReference type="ARBA" id="ARBA00008974"/>
    </source>
</evidence>
<feature type="transmembrane region" description="Helical" evidence="6">
    <location>
        <begin position="126"/>
        <end position="152"/>
    </location>
</feature>
<dbReference type="AlphaFoldDB" id="S8DQQ4"/>
<keyword evidence="5 6" id="KW-0472">Membrane</keyword>
<keyword evidence="8" id="KW-1185">Reference proteome</keyword>
<feature type="transmembrane region" description="Helical" evidence="6">
    <location>
        <begin position="448"/>
        <end position="469"/>
    </location>
</feature>
<organism evidence="7 8">
    <name type="scientific">Fomitopsis schrenkii</name>
    <name type="common">Brown rot fungus</name>
    <dbReference type="NCBI Taxonomy" id="2126942"/>
    <lineage>
        <taxon>Eukaryota</taxon>
        <taxon>Fungi</taxon>
        <taxon>Dikarya</taxon>
        <taxon>Basidiomycota</taxon>
        <taxon>Agaricomycotina</taxon>
        <taxon>Agaricomycetes</taxon>
        <taxon>Polyporales</taxon>
        <taxon>Fomitopsis</taxon>
    </lineage>
</organism>
<name>S8DQQ4_FOMSC</name>
<evidence type="ECO:0008006" key="9">
    <source>
        <dbReference type="Google" id="ProtNLM"/>
    </source>
</evidence>
<dbReference type="InParanoid" id="S8DQQ4"/>
<evidence type="ECO:0000256" key="5">
    <source>
        <dbReference type="ARBA" id="ARBA00023136"/>
    </source>
</evidence>
<reference evidence="7 8" key="1">
    <citation type="journal article" date="2012" name="Science">
        <title>The Paleozoic origin of enzymatic lignin decomposition reconstructed from 31 fungal genomes.</title>
        <authorList>
            <person name="Floudas D."/>
            <person name="Binder M."/>
            <person name="Riley R."/>
            <person name="Barry K."/>
            <person name="Blanchette R.A."/>
            <person name="Henrissat B."/>
            <person name="Martinez A.T."/>
            <person name="Otillar R."/>
            <person name="Spatafora J.W."/>
            <person name="Yadav J.S."/>
            <person name="Aerts A."/>
            <person name="Benoit I."/>
            <person name="Boyd A."/>
            <person name="Carlson A."/>
            <person name="Copeland A."/>
            <person name="Coutinho P.M."/>
            <person name="de Vries R.P."/>
            <person name="Ferreira P."/>
            <person name="Findley K."/>
            <person name="Foster B."/>
            <person name="Gaskell J."/>
            <person name="Glotzer D."/>
            <person name="Gorecki P."/>
            <person name="Heitman J."/>
            <person name="Hesse C."/>
            <person name="Hori C."/>
            <person name="Igarashi K."/>
            <person name="Jurgens J.A."/>
            <person name="Kallen N."/>
            <person name="Kersten P."/>
            <person name="Kohler A."/>
            <person name="Kuees U."/>
            <person name="Kumar T.K.A."/>
            <person name="Kuo A."/>
            <person name="LaButti K."/>
            <person name="Larrondo L.F."/>
            <person name="Lindquist E."/>
            <person name="Ling A."/>
            <person name="Lombard V."/>
            <person name="Lucas S."/>
            <person name="Lundell T."/>
            <person name="Martin R."/>
            <person name="McLaughlin D.J."/>
            <person name="Morgenstern I."/>
            <person name="Morin E."/>
            <person name="Murat C."/>
            <person name="Nagy L.G."/>
            <person name="Nolan M."/>
            <person name="Ohm R.A."/>
            <person name="Patyshakuliyeva A."/>
            <person name="Rokas A."/>
            <person name="Ruiz-Duenas F.J."/>
            <person name="Sabat G."/>
            <person name="Salamov A."/>
            <person name="Samejima M."/>
            <person name="Schmutz J."/>
            <person name="Slot J.C."/>
            <person name="St John F."/>
            <person name="Stenlid J."/>
            <person name="Sun H."/>
            <person name="Sun S."/>
            <person name="Syed K."/>
            <person name="Tsang A."/>
            <person name="Wiebenga A."/>
            <person name="Young D."/>
            <person name="Pisabarro A."/>
            <person name="Eastwood D.C."/>
            <person name="Martin F."/>
            <person name="Cullen D."/>
            <person name="Grigoriev I.V."/>
            <person name="Hibbett D.S."/>
        </authorList>
    </citation>
    <scope>NUCLEOTIDE SEQUENCE</scope>
    <source>
        <strain evidence="8">FP-58527</strain>
    </source>
</reference>
<feature type="transmembrane region" description="Helical" evidence="6">
    <location>
        <begin position="282"/>
        <end position="304"/>
    </location>
</feature>
<accession>S8DQQ4</accession>
<dbReference type="PANTHER" id="PTHR30618">
    <property type="entry name" value="NCS1 FAMILY PURINE/PYRIMIDINE TRANSPORTER"/>
    <property type="match status" value="1"/>
</dbReference>
<evidence type="ECO:0000313" key="8">
    <source>
        <dbReference type="Proteomes" id="UP000015241"/>
    </source>
</evidence>
<dbReference type="EMBL" id="KE504203">
    <property type="protein sequence ID" value="EPS95631.1"/>
    <property type="molecule type" value="Genomic_DNA"/>
</dbReference>
<evidence type="ECO:0000256" key="4">
    <source>
        <dbReference type="ARBA" id="ARBA00022989"/>
    </source>
</evidence>